<evidence type="ECO:0000256" key="1">
    <source>
        <dbReference type="SAM" id="SignalP"/>
    </source>
</evidence>
<keyword evidence="1" id="KW-0732">Signal</keyword>
<comment type="caution">
    <text evidence="2">The sequence shown here is derived from an EMBL/GenBank/DDBJ whole genome shotgun (WGS) entry which is preliminary data.</text>
</comment>
<feature type="chain" id="PRO_5041404956" description="ABM domain-containing protein" evidence="1">
    <location>
        <begin position="21"/>
        <end position="241"/>
    </location>
</feature>
<proteinExistence type="predicted"/>
<evidence type="ECO:0000313" key="3">
    <source>
        <dbReference type="Proteomes" id="UP001172155"/>
    </source>
</evidence>
<evidence type="ECO:0000313" key="2">
    <source>
        <dbReference type="EMBL" id="KAK0743553.1"/>
    </source>
</evidence>
<evidence type="ECO:0008006" key="4">
    <source>
        <dbReference type="Google" id="ProtNLM"/>
    </source>
</evidence>
<reference evidence="2" key="1">
    <citation type="submission" date="2023-06" db="EMBL/GenBank/DDBJ databases">
        <title>Genome-scale phylogeny and comparative genomics of the fungal order Sordariales.</title>
        <authorList>
            <consortium name="Lawrence Berkeley National Laboratory"/>
            <person name="Hensen N."/>
            <person name="Bonometti L."/>
            <person name="Westerberg I."/>
            <person name="Brannstrom I.O."/>
            <person name="Guillou S."/>
            <person name="Cros-Aarteil S."/>
            <person name="Calhoun S."/>
            <person name="Haridas S."/>
            <person name="Kuo A."/>
            <person name="Mondo S."/>
            <person name="Pangilinan J."/>
            <person name="Riley R."/>
            <person name="LaButti K."/>
            <person name="Andreopoulos B."/>
            <person name="Lipzen A."/>
            <person name="Chen C."/>
            <person name="Yanf M."/>
            <person name="Daum C."/>
            <person name="Ng V."/>
            <person name="Clum A."/>
            <person name="Steindorff A."/>
            <person name="Ohm R."/>
            <person name="Martin F."/>
            <person name="Silar P."/>
            <person name="Natvig D."/>
            <person name="Lalanne C."/>
            <person name="Gautier V."/>
            <person name="Ament-velasquez S.L."/>
            <person name="Kruys A."/>
            <person name="Hutchinson M.I."/>
            <person name="Powell A.J."/>
            <person name="Barry K."/>
            <person name="Miller A.N."/>
            <person name="Grigoriev I.V."/>
            <person name="Debuchy R."/>
            <person name="Gladieux P."/>
            <person name="Thoren M.H."/>
            <person name="Johannesson H."/>
        </authorList>
    </citation>
    <scope>NUCLEOTIDE SEQUENCE</scope>
    <source>
        <strain evidence="2">SMH3187-1</strain>
    </source>
</reference>
<dbReference type="Gene3D" id="3.30.70.100">
    <property type="match status" value="1"/>
</dbReference>
<feature type="signal peptide" evidence="1">
    <location>
        <begin position="1"/>
        <end position="20"/>
    </location>
</feature>
<protein>
    <recommendedName>
        <fullName evidence="4">ABM domain-containing protein</fullName>
    </recommendedName>
</protein>
<dbReference type="EMBL" id="JAUKUD010000005">
    <property type="protein sequence ID" value="KAK0743553.1"/>
    <property type="molecule type" value="Genomic_DNA"/>
</dbReference>
<keyword evidence="3" id="KW-1185">Reference proteome</keyword>
<name>A0AA40EQB5_9PEZI</name>
<dbReference type="AlphaFoldDB" id="A0AA40EQB5"/>
<dbReference type="Proteomes" id="UP001172155">
    <property type="component" value="Unassembled WGS sequence"/>
</dbReference>
<accession>A0AA40EQB5</accession>
<organism evidence="2 3">
    <name type="scientific">Schizothecium vesticola</name>
    <dbReference type="NCBI Taxonomy" id="314040"/>
    <lineage>
        <taxon>Eukaryota</taxon>
        <taxon>Fungi</taxon>
        <taxon>Dikarya</taxon>
        <taxon>Ascomycota</taxon>
        <taxon>Pezizomycotina</taxon>
        <taxon>Sordariomycetes</taxon>
        <taxon>Sordariomycetidae</taxon>
        <taxon>Sordariales</taxon>
        <taxon>Schizotheciaceae</taxon>
        <taxon>Schizothecium</taxon>
    </lineage>
</organism>
<gene>
    <name evidence="2" type="ORF">B0T18DRAFT_392308</name>
</gene>
<sequence length="241" mass="26891">MFSPKLALLLLHALIALTLADIVVIGQISHPTPQGRDVVADSLLSISHLESTNPSVQKYAVFVPLQDDGTTLFTIEQYTTPPAFESHVSLPAVQSLLTLLTTLNATVTLNIGSALPDLHVTKPPVPVTSDAWILIQKLTFCRNETAERMVFPAWKEVVGLVAEGEKETLFYGVYPDAEDRRRVMTVEVHESFGYFWGEHRRTREVEVVDRRLREVEVEVEGWEVRGVGGFLERSDRGGVRT</sequence>